<dbReference type="RefSeq" id="WP_132328558.1">
    <property type="nucleotide sequence ID" value="NZ_SMJZ01000001.1"/>
</dbReference>
<dbReference type="Pfam" id="PF13384">
    <property type="entry name" value="HTH_23"/>
    <property type="match status" value="1"/>
</dbReference>
<dbReference type="InterPro" id="IPR009057">
    <property type="entry name" value="Homeodomain-like_sf"/>
</dbReference>
<reference evidence="1 3" key="1">
    <citation type="submission" date="2019-02" db="EMBL/GenBank/DDBJ databases">
        <title>Draft genome sequences of novel Actinobacteria.</title>
        <authorList>
            <person name="Sahin N."/>
            <person name="Ay H."/>
            <person name="Saygin H."/>
        </authorList>
    </citation>
    <scope>NUCLEOTIDE SEQUENCE [LARGE SCALE GENOMIC DNA]</scope>
    <source>
        <strain evidence="1 3">KC201</strain>
    </source>
</reference>
<proteinExistence type="predicted"/>
<sequence>MRYPDGGGLTPAARAKREQVRLEAAGLFAAGMSPPVVAKKLRVSRKSAYVWHQ</sequence>
<dbReference type="AlphaFoldDB" id="A0A4R4N7X0"/>
<accession>A0A4R4N7X0</accession>
<organism evidence="1 3">
    <name type="scientific">Nonomuraea longispora</name>
    <dbReference type="NCBI Taxonomy" id="1848320"/>
    <lineage>
        <taxon>Bacteria</taxon>
        <taxon>Bacillati</taxon>
        <taxon>Actinomycetota</taxon>
        <taxon>Actinomycetes</taxon>
        <taxon>Streptosporangiales</taxon>
        <taxon>Streptosporangiaceae</taxon>
        <taxon>Nonomuraea</taxon>
    </lineage>
</organism>
<evidence type="ECO:0000313" key="1">
    <source>
        <dbReference type="EMBL" id="TDC04998.1"/>
    </source>
</evidence>
<dbReference type="OrthoDB" id="8479510at2"/>
<feature type="non-terminal residue" evidence="1">
    <location>
        <position position="53"/>
    </location>
</feature>
<keyword evidence="3" id="KW-1185">Reference proteome</keyword>
<evidence type="ECO:0000313" key="3">
    <source>
        <dbReference type="Proteomes" id="UP000295157"/>
    </source>
</evidence>
<gene>
    <name evidence="2" type="ORF">E1267_00780</name>
    <name evidence="1" type="ORF">E1267_21105</name>
</gene>
<name>A0A4R4N7X0_9ACTN</name>
<comment type="caution">
    <text evidence="1">The sequence shown here is derived from an EMBL/GenBank/DDBJ whole genome shotgun (WGS) entry which is preliminary data.</text>
</comment>
<dbReference type="Proteomes" id="UP000295157">
    <property type="component" value="Unassembled WGS sequence"/>
</dbReference>
<evidence type="ECO:0000313" key="2">
    <source>
        <dbReference type="EMBL" id="TDC11502.1"/>
    </source>
</evidence>
<dbReference type="SUPFAM" id="SSF46689">
    <property type="entry name" value="Homeodomain-like"/>
    <property type="match status" value="1"/>
</dbReference>
<protein>
    <submittedName>
        <fullName evidence="1">Helix-turn-helix domain-containing protein</fullName>
    </submittedName>
</protein>
<dbReference type="EMBL" id="SMJZ01000001">
    <property type="protein sequence ID" value="TDC11502.1"/>
    <property type="molecule type" value="Genomic_DNA"/>
</dbReference>
<dbReference type="EMBL" id="SMJZ01000078">
    <property type="protein sequence ID" value="TDC04998.1"/>
    <property type="molecule type" value="Genomic_DNA"/>
</dbReference>